<dbReference type="Proteomes" id="UP000029221">
    <property type="component" value="Unassembled WGS sequence"/>
</dbReference>
<gene>
    <name evidence="3" type="ORF">JCM19294_1437</name>
</gene>
<proteinExistence type="predicted"/>
<evidence type="ECO:0000256" key="1">
    <source>
        <dbReference type="SAM" id="Phobius"/>
    </source>
</evidence>
<organism evidence="3 4">
    <name type="scientific">Nonlabens tegetincola</name>
    <dbReference type="NCBI Taxonomy" id="323273"/>
    <lineage>
        <taxon>Bacteria</taxon>
        <taxon>Pseudomonadati</taxon>
        <taxon>Bacteroidota</taxon>
        <taxon>Flavobacteriia</taxon>
        <taxon>Flavobacteriales</taxon>
        <taxon>Flavobacteriaceae</taxon>
        <taxon>Nonlabens</taxon>
    </lineage>
</organism>
<comment type="caution">
    <text evidence="3">The sequence shown here is derived from an EMBL/GenBank/DDBJ whole genome shotgun (WGS) entry which is preliminary data.</text>
</comment>
<dbReference type="STRING" id="319236.BST91_02170"/>
<evidence type="ECO:0000313" key="4">
    <source>
        <dbReference type="Proteomes" id="UP000029221"/>
    </source>
</evidence>
<feature type="transmembrane region" description="Helical" evidence="1">
    <location>
        <begin position="297"/>
        <end position="315"/>
    </location>
</feature>
<dbReference type="RefSeq" id="WP_042279000.1">
    <property type="nucleotide sequence ID" value="NZ_BBML01000005.1"/>
</dbReference>
<keyword evidence="1" id="KW-0812">Transmembrane</keyword>
<dbReference type="eggNOG" id="ENOG502Z8TX">
    <property type="taxonomic scope" value="Bacteria"/>
</dbReference>
<protein>
    <recommendedName>
        <fullName evidence="2">DUF4350 domain-containing protein</fullName>
    </recommendedName>
</protein>
<feature type="domain" description="DUF4350" evidence="2">
    <location>
        <begin position="38"/>
        <end position="262"/>
    </location>
</feature>
<evidence type="ECO:0000313" key="3">
    <source>
        <dbReference type="EMBL" id="GAK97391.1"/>
    </source>
</evidence>
<dbReference type="EMBL" id="BBML01000005">
    <property type="protein sequence ID" value="GAK97391.1"/>
    <property type="molecule type" value="Genomic_DNA"/>
</dbReference>
<dbReference type="AlphaFoldDB" id="A0A090QPH2"/>
<evidence type="ECO:0000259" key="2">
    <source>
        <dbReference type="Pfam" id="PF14258"/>
    </source>
</evidence>
<name>A0A090QPH2_9FLAO</name>
<sequence length="429" mass="49912">MDKKSKRLLILFGLLVLAVLVIETAAPPPLNWKPSYTSYDKIPFGSYVFYDQLDDLFVNEKVQAIDKDPVQFLKENDSVTNSNYLFINEYLGFDNAEVDDLLEFASRGNKIFISTKSVFGALADTLNIESNETYAYYEEDTVRVRLNNQSFKNRSYIYKKGSSYRYFVSYDTTRTQVLGEVLPFEPIKGYLKKFIENSENESDSTFTKVLEDSKIVSKEREIPQANFIETKVGDGAIYHHLNPIAFTNYYMLQDGKEQYIAEVMSYMNDGPVFFDDYGKAGKRIIESPLRFILSNVHLRWAWYLALGSILLYFLFKSKREQRAVPVVEPLENSTLSFTRTISNMYLEKSDYSSIVSKKIRFFLEHVRSHYYIPTDKLDQQFIKKLSVKTGKSLEETTQFVQFLGYLMNKGVHNKYELKQLNDQIDAFLK</sequence>
<accession>A0A090QPH2</accession>
<dbReference type="Pfam" id="PF14258">
    <property type="entry name" value="DUF4350"/>
    <property type="match status" value="1"/>
</dbReference>
<reference evidence="3" key="1">
    <citation type="journal article" date="2014" name="Genome Announc.">
        <title>Draft Genome Sequences of Marine Flavobacterium Nonlabens Strains NR17, NR24, NR27, NR32, NR33, and Ara13.</title>
        <authorList>
            <person name="Nakanishi M."/>
            <person name="Meirelles P."/>
            <person name="Suzuki R."/>
            <person name="Takatani N."/>
            <person name="Mino S."/>
            <person name="Suda W."/>
            <person name="Oshima K."/>
            <person name="Hattori M."/>
            <person name="Ohkuma M."/>
            <person name="Hosokawa M."/>
            <person name="Miyashita K."/>
            <person name="Thompson F.L."/>
            <person name="Niwa A."/>
            <person name="Sawabe T."/>
            <person name="Sawabe T."/>
        </authorList>
    </citation>
    <scope>NUCLEOTIDE SEQUENCE [LARGE SCALE GENOMIC DNA]</scope>
    <source>
        <strain evidence="3">JCM 19294</strain>
    </source>
</reference>
<keyword evidence="4" id="KW-1185">Reference proteome</keyword>
<keyword evidence="1" id="KW-0472">Membrane</keyword>
<keyword evidence="1" id="KW-1133">Transmembrane helix</keyword>
<dbReference type="InterPro" id="IPR025646">
    <property type="entry name" value="DUF4350"/>
</dbReference>